<feature type="compositionally biased region" description="Basic and acidic residues" evidence="1">
    <location>
        <begin position="1"/>
        <end position="14"/>
    </location>
</feature>
<dbReference type="InterPro" id="IPR044929">
    <property type="entry name" value="DNA/RNA_non-sp_Endonuclease_sf"/>
</dbReference>
<dbReference type="Pfam" id="PF13699">
    <property type="entry name" value="eCIS_core"/>
    <property type="match status" value="1"/>
</dbReference>
<evidence type="ECO:0008006" key="6">
    <source>
        <dbReference type="Google" id="ProtNLM"/>
    </source>
</evidence>
<evidence type="ECO:0000313" key="4">
    <source>
        <dbReference type="EMBL" id="BBA98820.1"/>
    </source>
</evidence>
<evidence type="ECO:0000259" key="2">
    <source>
        <dbReference type="Pfam" id="PF13699"/>
    </source>
</evidence>
<dbReference type="InterPro" id="IPR044927">
    <property type="entry name" value="Endonuclea_NS_2"/>
</dbReference>
<feature type="domain" description="Type VII secretion system protein EssD-like" evidence="3">
    <location>
        <begin position="284"/>
        <end position="346"/>
    </location>
</feature>
<keyword evidence="5" id="KW-1185">Reference proteome</keyword>
<feature type="region of interest" description="Disordered" evidence="1">
    <location>
        <begin position="59"/>
        <end position="81"/>
    </location>
</feature>
<organism evidence="4 5">
    <name type="scientific">Actinacidiphila reveromycinica</name>
    <dbReference type="NCBI Taxonomy" id="659352"/>
    <lineage>
        <taxon>Bacteria</taxon>
        <taxon>Bacillati</taxon>
        <taxon>Actinomycetota</taxon>
        <taxon>Actinomycetes</taxon>
        <taxon>Kitasatosporales</taxon>
        <taxon>Streptomycetaceae</taxon>
        <taxon>Actinacidiphila</taxon>
    </lineage>
</organism>
<evidence type="ECO:0000259" key="3">
    <source>
        <dbReference type="Pfam" id="PF13930"/>
    </source>
</evidence>
<reference evidence="4 5" key="4">
    <citation type="journal article" date="2020" name="Sci. Rep.">
        <title>beta-carboline chemical signals induce reveromycin production through a LuxR family regulator in Streptomyces sp. SN-593.</title>
        <authorList>
            <person name="Panthee S."/>
            <person name="Kito N."/>
            <person name="Hayashi T."/>
            <person name="Shimizu T."/>
            <person name="Ishikawa J."/>
            <person name="Hamamoto H."/>
            <person name="Osada H."/>
            <person name="Takahashi S."/>
        </authorList>
    </citation>
    <scope>NUCLEOTIDE SEQUENCE [LARGE SCALE GENOMIC DNA]</scope>
    <source>
        <strain evidence="4 5">SN-593</strain>
    </source>
</reference>
<feature type="compositionally biased region" description="Low complexity" evidence="1">
    <location>
        <begin position="15"/>
        <end position="37"/>
    </location>
</feature>
<reference evidence="4 5" key="2">
    <citation type="journal article" date="2011" name="J. Antibiot.">
        <title>Furaquinocins I and J: novel polyketide isoprenoid hybrid compounds from Streptomyces reveromyceticus SN-593.</title>
        <authorList>
            <person name="Panthee S."/>
            <person name="Takahashi S."/>
            <person name="Takagi H."/>
            <person name="Nogawa T."/>
            <person name="Oowada E."/>
            <person name="Uramoto M."/>
            <person name="Osada H."/>
        </authorList>
    </citation>
    <scope>NUCLEOTIDE SEQUENCE [LARGE SCALE GENOMIC DNA]</scope>
    <source>
        <strain evidence="4 5">SN-593</strain>
    </source>
</reference>
<dbReference type="Proteomes" id="UP000595703">
    <property type="component" value="Chromosome"/>
</dbReference>
<feature type="region of interest" description="Disordered" evidence="1">
    <location>
        <begin position="1"/>
        <end position="38"/>
    </location>
</feature>
<proteinExistence type="predicted"/>
<evidence type="ECO:0000256" key="1">
    <source>
        <dbReference type="SAM" id="MobiDB-lite"/>
    </source>
</evidence>
<dbReference type="AlphaFoldDB" id="A0A7U3UR43"/>
<dbReference type="Gene3D" id="3.40.570.10">
    <property type="entry name" value="Extracellular Endonuclease, subunit A"/>
    <property type="match status" value="1"/>
</dbReference>
<feature type="domain" description="eCIS core" evidence="2">
    <location>
        <begin position="97"/>
        <end position="168"/>
    </location>
</feature>
<dbReference type="KEGG" id="arev:RVR_5163"/>
<name>A0A7U3UR43_9ACTN</name>
<dbReference type="InterPro" id="IPR025295">
    <property type="entry name" value="eCIS_core_dom"/>
</dbReference>
<dbReference type="Pfam" id="PF13930">
    <property type="entry name" value="Endonuclea_NS_2"/>
    <property type="match status" value="1"/>
</dbReference>
<dbReference type="RefSeq" id="WP_237404830.1">
    <property type="nucleotide sequence ID" value="NZ_AP018365.1"/>
</dbReference>
<gene>
    <name evidence="4" type="ORF">RVR_5163</name>
</gene>
<accession>A0A7U3UR43</accession>
<evidence type="ECO:0000313" key="5">
    <source>
        <dbReference type="Proteomes" id="UP000595703"/>
    </source>
</evidence>
<sequence>MAAAKDRETGRAEGRATAPGRRPAAASAPAPSTSPAGVLLGLQRTAGNAAVVQMLRAGGRPAAREDHEHGAGCGHGTQAAPVQRSAVHSVLRGAGQPLDTALRTEMEARLGADFSNVRVHTDSAAQQSAAELGARAYTSGSHVVIGPDGGDKHTLAHELTHVIQQRQGQVAGTDNGHGLRVSDPSDRFEREAEANAHRVMGGPVPTRGDDAGGTAAGGLTPTVSRAIQRAYIGRHYVQYGATSNDVGTYMQAELHPRSLGKGSSPRVKPSWWPSSKTTTGAWFARNMVQGHLLNENLGGPGNTLTNLTPLTKTGNSNHLHYAEANVKKEVKNGNIVEYEVIAHFNGVTGAELGASGSVAADIDQNYQYVIPSHLECNIQVYDRQGNELYGESWYVRNTK</sequence>
<reference evidence="4 5" key="3">
    <citation type="journal article" date="2011" name="Nat. Chem. Biol.">
        <title>Reveromycin A biosynthesis uses RevG and RevJ for stereospecific spiroacetal formation.</title>
        <authorList>
            <person name="Takahashi S."/>
            <person name="Toyoda A."/>
            <person name="Sekiyama Y."/>
            <person name="Takagi H."/>
            <person name="Nogawa T."/>
            <person name="Uramoto M."/>
            <person name="Suzuki R."/>
            <person name="Koshino H."/>
            <person name="Kumano T."/>
            <person name="Panthee S."/>
            <person name="Dairi T."/>
            <person name="Ishikawa J."/>
            <person name="Ikeda H."/>
            <person name="Sakaki Y."/>
            <person name="Osada H."/>
        </authorList>
    </citation>
    <scope>NUCLEOTIDE SEQUENCE [LARGE SCALE GENOMIC DNA]</scope>
    <source>
        <strain evidence="4 5">SN-593</strain>
    </source>
</reference>
<reference evidence="4 5" key="1">
    <citation type="journal article" date="2010" name="J. Bacteriol.">
        <title>Biochemical characterization of a novel indole prenyltransferase from Streptomyces sp. SN-593.</title>
        <authorList>
            <person name="Takahashi S."/>
            <person name="Takagi H."/>
            <person name="Toyoda A."/>
            <person name="Uramoto M."/>
            <person name="Nogawa T."/>
            <person name="Ueki M."/>
            <person name="Sakaki Y."/>
            <person name="Osada H."/>
        </authorList>
    </citation>
    <scope>NUCLEOTIDE SEQUENCE [LARGE SCALE GENOMIC DNA]</scope>
    <source>
        <strain evidence="4 5">SN-593</strain>
    </source>
</reference>
<protein>
    <recommendedName>
        <fullName evidence="6">DUF4157 domain-containing protein</fullName>
    </recommendedName>
</protein>
<dbReference type="EMBL" id="AP018365">
    <property type="protein sequence ID" value="BBA98820.1"/>
    <property type="molecule type" value="Genomic_DNA"/>
</dbReference>